<organism evidence="1 2">
    <name type="scientific">Rugosimonospora africana</name>
    <dbReference type="NCBI Taxonomy" id="556532"/>
    <lineage>
        <taxon>Bacteria</taxon>
        <taxon>Bacillati</taxon>
        <taxon>Actinomycetota</taxon>
        <taxon>Actinomycetes</taxon>
        <taxon>Micromonosporales</taxon>
        <taxon>Micromonosporaceae</taxon>
        <taxon>Rugosimonospora</taxon>
    </lineage>
</organism>
<dbReference type="InterPro" id="IPR051806">
    <property type="entry name" value="HAD-like_SPP"/>
</dbReference>
<sequence>MNAESGGANDTSIAAVLFDMDGTLFDSERIWDVSLADLAHKLGGRLSARARERIVGSNLLTTVRIVQSDLGVSGDDQDLAAWLLDRTCRLFAAGVPWRPGAQELVAAVRSRRIPAALVTGSFRVLVDVVLDQIPADTFGLVICGDEVDHPKPDPEPYVTAAGLLGVSPANCVAIEDSRNGIRSAVDAGCLVIAVPEEPQQRADDHGVLVRALPEITVDWLDARMRHHRLVALNRMDHIGEQQTQFDRIP</sequence>
<reference evidence="1" key="1">
    <citation type="submission" date="2021-01" db="EMBL/GenBank/DDBJ databases">
        <title>Whole genome shotgun sequence of Rugosimonospora africana NBRC 104875.</title>
        <authorList>
            <person name="Komaki H."/>
            <person name="Tamura T."/>
        </authorList>
    </citation>
    <scope>NUCLEOTIDE SEQUENCE</scope>
    <source>
        <strain evidence="1">NBRC 104875</strain>
    </source>
</reference>
<dbReference type="Gene3D" id="3.40.50.1000">
    <property type="entry name" value="HAD superfamily/HAD-like"/>
    <property type="match status" value="1"/>
</dbReference>
<dbReference type="RefSeq" id="WP_203922858.1">
    <property type="nucleotide sequence ID" value="NZ_BONZ01000080.1"/>
</dbReference>
<gene>
    <name evidence="1" type="ORF">Raf01_75690</name>
</gene>
<evidence type="ECO:0000313" key="2">
    <source>
        <dbReference type="Proteomes" id="UP000642748"/>
    </source>
</evidence>
<dbReference type="InterPro" id="IPR023214">
    <property type="entry name" value="HAD_sf"/>
</dbReference>
<proteinExistence type="predicted"/>
<name>A0A8J3R0H3_9ACTN</name>
<comment type="caution">
    <text evidence="1">The sequence shown here is derived from an EMBL/GenBank/DDBJ whole genome shotgun (WGS) entry which is preliminary data.</text>
</comment>
<dbReference type="Pfam" id="PF00702">
    <property type="entry name" value="Hydrolase"/>
    <property type="match status" value="1"/>
</dbReference>
<dbReference type="AlphaFoldDB" id="A0A8J3R0H3"/>
<dbReference type="PANTHER" id="PTHR43481:SF4">
    <property type="entry name" value="GLYCEROL-1-PHOSPHATE PHOSPHOHYDROLASE 1-RELATED"/>
    <property type="match status" value="1"/>
</dbReference>
<dbReference type="NCBIfam" id="TIGR01509">
    <property type="entry name" value="HAD-SF-IA-v3"/>
    <property type="match status" value="1"/>
</dbReference>
<keyword evidence="2" id="KW-1185">Reference proteome</keyword>
<dbReference type="InterPro" id="IPR023198">
    <property type="entry name" value="PGP-like_dom2"/>
</dbReference>
<dbReference type="SFLD" id="SFLDG01129">
    <property type="entry name" value="C1.5:_HAD__Beta-PGM__Phosphata"/>
    <property type="match status" value="1"/>
</dbReference>
<dbReference type="CDD" id="cd07505">
    <property type="entry name" value="HAD_BPGM-like"/>
    <property type="match status" value="1"/>
</dbReference>
<evidence type="ECO:0000313" key="1">
    <source>
        <dbReference type="EMBL" id="GIH19397.1"/>
    </source>
</evidence>
<accession>A0A8J3R0H3</accession>
<dbReference type="InterPro" id="IPR006439">
    <property type="entry name" value="HAD-SF_hydro_IA"/>
</dbReference>
<dbReference type="PRINTS" id="PR00413">
    <property type="entry name" value="HADHALOGNASE"/>
</dbReference>
<dbReference type="PANTHER" id="PTHR43481">
    <property type="entry name" value="FRUCTOSE-1-PHOSPHATE PHOSPHATASE"/>
    <property type="match status" value="1"/>
</dbReference>
<dbReference type="GO" id="GO:0050308">
    <property type="term" value="F:sugar-phosphatase activity"/>
    <property type="evidence" value="ECO:0007669"/>
    <property type="project" value="TreeGrafter"/>
</dbReference>
<dbReference type="Gene3D" id="1.10.150.240">
    <property type="entry name" value="Putative phosphatase, domain 2"/>
    <property type="match status" value="1"/>
</dbReference>
<dbReference type="InterPro" id="IPR036412">
    <property type="entry name" value="HAD-like_sf"/>
</dbReference>
<dbReference type="SUPFAM" id="SSF56784">
    <property type="entry name" value="HAD-like"/>
    <property type="match status" value="1"/>
</dbReference>
<dbReference type="SFLD" id="SFLDS00003">
    <property type="entry name" value="Haloacid_Dehalogenase"/>
    <property type="match status" value="1"/>
</dbReference>
<dbReference type="Proteomes" id="UP000642748">
    <property type="component" value="Unassembled WGS sequence"/>
</dbReference>
<protein>
    <submittedName>
        <fullName evidence="1">Haloacid dehalogenase</fullName>
    </submittedName>
</protein>
<dbReference type="EMBL" id="BONZ01000080">
    <property type="protein sequence ID" value="GIH19397.1"/>
    <property type="molecule type" value="Genomic_DNA"/>
</dbReference>